<feature type="domain" description="Vta1 C-terminal" evidence="11">
    <location>
        <begin position="363"/>
        <end position="399"/>
    </location>
</feature>
<dbReference type="Gene3D" id="1.20.5.420">
    <property type="entry name" value="Immunoglobulin FC, subunit C"/>
    <property type="match status" value="1"/>
</dbReference>
<evidence type="ECO:0000313" key="13">
    <source>
        <dbReference type="Proteomes" id="UP000028045"/>
    </source>
</evidence>
<keyword evidence="6" id="KW-0967">Endosome</keyword>
<evidence type="ECO:0000256" key="3">
    <source>
        <dbReference type="ARBA" id="ARBA00007895"/>
    </source>
</evidence>
<comment type="subcellular location">
    <subcellularLocation>
        <location evidence="2">Cytoplasm</location>
    </subcellularLocation>
    <subcellularLocation>
        <location evidence="1">Endosome membrane</location>
        <topology evidence="1">Peripheral membrane protein</topology>
    </subcellularLocation>
</comment>
<feature type="domain" description="Vta1/callose synthase N-terminal" evidence="10">
    <location>
        <begin position="14"/>
        <end position="157"/>
    </location>
</feature>
<evidence type="ECO:0008006" key="14">
    <source>
        <dbReference type="Google" id="ProtNLM"/>
    </source>
</evidence>
<dbReference type="AlphaFoldDB" id="A0A084AH38"/>
<feature type="compositionally biased region" description="Polar residues" evidence="9">
    <location>
        <begin position="300"/>
        <end position="315"/>
    </location>
</feature>
<dbReference type="GO" id="GO:0015031">
    <property type="term" value="P:protein transport"/>
    <property type="evidence" value="ECO:0007669"/>
    <property type="project" value="UniProtKB-KW"/>
</dbReference>
<keyword evidence="8" id="KW-0472">Membrane</keyword>
<evidence type="ECO:0000256" key="4">
    <source>
        <dbReference type="ARBA" id="ARBA00022448"/>
    </source>
</evidence>
<dbReference type="Pfam" id="PF04652">
    <property type="entry name" value="Vta1"/>
    <property type="match status" value="1"/>
</dbReference>
<dbReference type="InterPro" id="IPR039431">
    <property type="entry name" value="Vta1/CALS_N"/>
</dbReference>
<evidence type="ECO:0000313" key="12">
    <source>
        <dbReference type="EMBL" id="KEY64617.1"/>
    </source>
</evidence>
<feature type="compositionally biased region" description="Low complexity" evidence="9">
    <location>
        <begin position="223"/>
        <end position="243"/>
    </location>
</feature>
<evidence type="ECO:0000256" key="8">
    <source>
        <dbReference type="ARBA" id="ARBA00023136"/>
    </source>
</evidence>
<keyword evidence="4" id="KW-0813">Transport</keyword>
<evidence type="ECO:0000259" key="10">
    <source>
        <dbReference type="Pfam" id="PF04652"/>
    </source>
</evidence>
<name>A0A084AH38_STACB</name>
<dbReference type="EMBL" id="KL648731">
    <property type="protein sequence ID" value="KEY64617.1"/>
    <property type="molecule type" value="Genomic_DNA"/>
</dbReference>
<dbReference type="InterPro" id="IPR023175">
    <property type="entry name" value="Vta1/CALS_N_sf"/>
</dbReference>
<feature type="compositionally biased region" description="Pro residues" evidence="9">
    <location>
        <begin position="209"/>
        <end position="222"/>
    </location>
</feature>
<dbReference type="GO" id="GO:0032511">
    <property type="term" value="P:late endosome to vacuole transport via multivesicular body sorting pathway"/>
    <property type="evidence" value="ECO:0007669"/>
    <property type="project" value="InterPro"/>
</dbReference>
<keyword evidence="7" id="KW-0653">Protein transport</keyword>
<protein>
    <recommendedName>
        <fullName evidence="14">Vta1 C-terminal domain-containing protein</fullName>
    </recommendedName>
</protein>
<dbReference type="GO" id="GO:0010008">
    <property type="term" value="C:endosome membrane"/>
    <property type="evidence" value="ECO:0007669"/>
    <property type="project" value="UniProtKB-SubCell"/>
</dbReference>
<reference evidence="12 13" key="1">
    <citation type="journal article" date="2014" name="BMC Genomics">
        <title>Comparative genome sequencing reveals chemotype-specific gene clusters in the toxigenic black mold Stachybotrys.</title>
        <authorList>
            <person name="Semeiks J."/>
            <person name="Borek D."/>
            <person name="Otwinowski Z."/>
            <person name="Grishin N.V."/>
        </authorList>
    </citation>
    <scope>NUCLEOTIDE SEQUENCE [LARGE SCALE GENOMIC DNA]</scope>
    <source>
        <strain evidence="13">CBS 109288 / IBT 7711</strain>
    </source>
</reference>
<evidence type="ECO:0000256" key="2">
    <source>
        <dbReference type="ARBA" id="ARBA00004496"/>
    </source>
</evidence>
<dbReference type="PANTHER" id="PTHR46009">
    <property type="entry name" value="VACUOLAR PROTEIN SORTING-ASSOCIATED PROTEIN VTA1 HOMOLOG"/>
    <property type="match status" value="1"/>
</dbReference>
<dbReference type="InterPro" id="IPR041212">
    <property type="entry name" value="Vta1_C"/>
</dbReference>
<dbReference type="Gene3D" id="1.25.40.270">
    <property type="entry name" value="Vacuolar protein sorting-associated protein vta1"/>
    <property type="match status" value="1"/>
</dbReference>
<dbReference type="HOGENOM" id="CLU_030378_0_0_1"/>
<dbReference type="Pfam" id="PF18097">
    <property type="entry name" value="Vta1_C"/>
    <property type="match status" value="1"/>
</dbReference>
<comment type="similarity">
    <text evidence="3">Belongs to the VTA1 family.</text>
</comment>
<evidence type="ECO:0000256" key="9">
    <source>
        <dbReference type="SAM" id="MobiDB-lite"/>
    </source>
</evidence>
<dbReference type="Proteomes" id="UP000028045">
    <property type="component" value="Unassembled WGS sequence"/>
</dbReference>
<keyword evidence="5" id="KW-0963">Cytoplasm</keyword>
<feature type="region of interest" description="Disordered" evidence="9">
    <location>
        <begin position="156"/>
        <end position="366"/>
    </location>
</feature>
<keyword evidence="13" id="KW-1185">Reference proteome</keyword>
<evidence type="ECO:0000256" key="1">
    <source>
        <dbReference type="ARBA" id="ARBA00004481"/>
    </source>
</evidence>
<organism evidence="12 13">
    <name type="scientific">Stachybotrys chartarum (strain CBS 109288 / IBT 7711)</name>
    <name type="common">Toxic black mold</name>
    <name type="synonym">Stilbospora chartarum</name>
    <dbReference type="NCBI Taxonomy" id="1280523"/>
    <lineage>
        <taxon>Eukaryota</taxon>
        <taxon>Fungi</taxon>
        <taxon>Dikarya</taxon>
        <taxon>Ascomycota</taxon>
        <taxon>Pezizomycotina</taxon>
        <taxon>Sordariomycetes</taxon>
        <taxon>Hypocreomycetidae</taxon>
        <taxon>Hypocreales</taxon>
        <taxon>Stachybotryaceae</taxon>
        <taxon>Stachybotrys</taxon>
    </lineage>
</organism>
<proteinExistence type="inferred from homology"/>
<feature type="compositionally biased region" description="Pro residues" evidence="9">
    <location>
        <begin position="250"/>
        <end position="260"/>
    </location>
</feature>
<gene>
    <name evidence="12" type="ORF">S7711_02821</name>
</gene>
<feature type="compositionally biased region" description="Pro residues" evidence="9">
    <location>
        <begin position="273"/>
        <end position="284"/>
    </location>
</feature>
<evidence type="ECO:0000256" key="7">
    <source>
        <dbReference type="ARBA" id="ARBA00022927"/>
    </source>
</evidence>
<evidence type="ECO:0000259" key="11">
    <source>
        <dbReference type="Pfam" id="PF18097"/>
    </source>
</evidence>
<feature type="compositionally biased region" description="Low complexity" evidence="9">
    <location>
        <begin position="331"/>
        <end position="353"/>
    </location>
</feature>
<evidence type="ECO:0000256" key="5">
    <source>
        <dbReference type="ARBA" id="ARBA00022490"/>
    </source>
</evidence>
<dbReference type="InterPro" id="IPR044538">
    <property type="entry name" value="Vta1-like"/>
</dbReference>
<dbReference type="GO" id="GO:0005771">
    <property type="term" value="C:multivesicular body"/>
    <property type="evidence" value="ECO:0007669"/>
    <property type="project" value="TreeGrafter"/>
</dbReference>
<sequence length="401" mass="42379">MAEAIPAALRIPEVSRFLKRANQLRSFNPAVAYWCEYHAVNVIVGKSLHTVDDATFNYTRTLIERLEATKAEHASNDAIVDNTAGQAYVEQFAQDTFNRAEVVLRSNKVTRQTADTFDAAATFFDLTHEWGTPEPEVLKKIKFAKWNAARILKAIRNGEDPNDSNPQMPEPEQEHEQEGLDPTEAELQALTSPSSGPAPVSVEDAPDAGEPPLPPVFSPPRAAPTEASEPPASANEPSLPSPANDGYFPPASPPGEPFVPSPMSTDAAFPSGNIPPAPSFPEPSPQASLQPSAPFPPTVGTPTPNISGPPSWTTTPSVPHPASVNPPPAAVGPAPNLRAAPSPAAPSGAIPPSSGGGFSTNHRDINQAQKHAKWAISALNFDDVTTAVQELRNALSVLGAL</sequence>
<evidence type="ECO:0000256" key="6">
    <source>
        <dbReference type="ARBA" id="ARBA00022753"/>
    </source>
</evidence>
<dbReference type="PANTHER" id="PTHR46009:SF1">
    <property type="entry name" value="VACUOLAR PROTEIN SORTING-ASSOCIATED PROTEIN VTA1 HOMOLOG"/>
    <property type="match status" value="1"/>
</dbReference>
<dbReference type="OrthoDB" id="391137at2759"/>
<accession>A0A084AH38</accession>